<keyword evidence="3" id="KW-0804">Transcription</keyword>
<dbReference type="InterPro" id="IPR003313">
    <property type="entry name" value="AraC-bd"/>
</dbReference>
<dbReference type="InterPro" id="IPR018060">
    <property type="entry name" value="HTH_AraC"/>
</dbReference>
<keyword evidence="6" id="KW-1185">Reference proteome</keyword>
<comment type="caution">
    <text evidence="5">The sequence shown here is derived from an EMBL/GenBank/DDBJ whole genome shotgun (WGS) entry which is preliminary data.</text>
</comment>
<dbReference type="SUPFAM" id="SSF51215">
    <property type="entry name" value="Regulatory protein AraC"/>
    <property type="match status" value="1"/>
</dbReference>
<dbReference type="Pfam" id="PF12833">
    <property type="entry name" value="HTH_18"/>
    <property type="match status" value="1"/>
</dbReference>
<dbReference type="PROSITE" id="PS01124">
    <property type="entry name" value="HTH_ARAC_FAMILY_2"/>
    <property type="match status" value="1"/>
</dbReference>
<dbReference type="Pfam" id="PF02311">
    <property type="entry name" value="AraC_binding"/>
    <property type="match status" value="1"/>
</dbReference>
<dbReference type="Proteomes" id="UP001149821">
    <property type="component" value="Unassembled WGS sequence"/>
</dbReference>
<dbReference type="SMART" id="SM00342">
    <property type="entry name" value="HTH_ARAC"/>
    <property type="match status" value="1"/>
</dbReference>
<protein>
    <submittedName>
        <fullName evidence="5">Helix-turn-helix domain-containing protein</fullName>
    </submittedName>
</protein>
<dbReference type="PANTHER" id="PTHR43280:SF32">
    <property type="entry name" value="TRANSCRIPTIONAL REGULATORY PROTEIN"/>
    <property type="match status" value="1"/>
</dbReference>
<evidence type="ECO:0000256" key="3">
    <source>
        <dbReference type="ARBA" id="ARBA00023163"/>
    </source>
</evidence>
<accession>A0ABT5QGV3</accession>
<dbReference type="RefSeq" id="WP_274140174.1">
    <property type="nucleotide sequence ID" value="NZ_JAJUBB010000002.1"/>
</dbReference>
<dbReference type="EMBL" id="JAJUBB010000002">
    <property type="protein sequence ID" value="MDD1780205.1"/>
    <property type="molecule type" value="Genomic_DNA"/>
</dbReference>
<dbReference type="SUPFAM" id="SSF46689">
    <property type="entry name" value="Homeodomain-like"/>
    <property type="match status" value="1"/>
</dbReference>
<keyword evidence="2" id="KW-0238">DNA-binding</keyword>
<evidence type="ECO:0000259" key="4">
    <source>
        <dbReference type="PROSITE" id="PS01124"/>
    </source>
</evidence>
<dbReference type="InterPro" id="IPR037923">
    <property type="entry name" value="HTH-like"/>
</dbReference>
<dbReference type="InterPro" id="IPR009057">
    <property type="entry name" value="Homeodomain-like_sf"/>
</dbReference>
<evidence type="ECO:0000313" key="6">
    <source>
        <dbReference type="Proteomes" id="UP001149821"/>
    </source>
</evidence>
<proteinExistence type="predicted"/>
<organism evidence="5 6">
    <name type="scientific">Enterovibrio qingdaonensis</name>
    <dbReference type="NCBI Taxonomy" id="2899818"/>
    <lineage>
        <taxon>Bacteria</taxon>
        <taxon>Pseudomonadati</taxon>
        <taxon>Pseudomonadota</taxon>
        <taxon>Gammaproteobacteria</taxon>
        <taxon>Vibrionales</taxon>
        <taxon>Vibrionaceae</taxon>
        <taxon>Enterovibrio</taxon>
    </lineage>
</organism>
<evidence type="ECO:0000256" key="2">
    <source>
        <dbReference type="ARBA" id="ARBA00023125"/>
    </source>
</evidence>
<gene>
    <name evidence="5" type="ORF">LRP49_03230</name>
</gene>
<dbReference type="Gene3D" id="1.10.10.60">
    <property type="entry name" value="Homeodomain-like"/>
    <property type="match status" value="1"/>
</dbReference>
<reference evidence="5" key="1">
    <citation type="submission" date="2021-12" db="EMBL/GenBank/DDBJ databases">
        <title>Enterovibrio ZSDZ35 sp. nov. and Enterovibrio ZSDZ42 sp. nov., isolated from coastal seawater in Qingdao.</title>
        <authorList>
            <person name="Zhang P."/>
        </authorList>
    </citation>
    <scope>NUCLEOTIDE SEQUENCE</scope>
    <source>
        <strain evidence="5">ZSDZ35</strain>
    </source>
</reference>
<name>A0ABT5QGV3_9GAMM</name>
<sequence length="289" mass="33115">MAIPLIDFRLGSTSSSGVEVIELSSLYGRDIKDHDPCAPHRLSFFMLVLFEKGTGKHMVDFQEYAYGPGTVVSVQQEQVTAFDLSSKPEGKLLLFTQTYLDNVHANMRLPSYTPIHLNSHYSPVLYLDETNRARTTALLAEIASELYCEEGDPLIVMYLFSALSLLHRRLKTVGEVENLSPSQSRTLYRFMVLLQQNYEQIRDANWYADQAAITYKTLNQICKVSTSLTAKQMIDAFTIIEIKRRLVINKVTSQQLAYDFNFDDPSNFVKYFKKETGMTPSEFRKHYLN</sequence>
<evidence type="ECO:0000313" key="5">
    <source>
        <dbReference type="EMBL" id="MDD1780205.1"/>
    </source>
</evidence>
<keyword evidence="1" id="KW-0805">Transcription regulation</keyword>
<evidence type="ECO:0000256" key="1">
    <source>
        <dbReference type="ARBA" id="ARBA00023015"/>
    </source>
</evidence>
<dbReference type="PANTHER" id="PTHR43280">
    <property type="entry name" value="ARAC-FAMILY TRANSCRIPTIONAL REGULATOR"/>
    <property type="match status" value="1"/>
</dbReference>
<feature type="domain" description="HTH araC/xylS-type" evidence="4">
    <location>
        <begin position="188"/>
        <end position="286"/>
    </location>
</feature>